<gene>
    <name evidence="2" type="ORF">g.56858</name>
</gene>
<name>A0A1B6I5U9_9HEMI</name>
<feature type="compositionally biased region" description="Basic and acidic residues" evidence="1">
    <location>
        <begin position="162"/>
        <end position="187"/>
    </location>
</feature>
<feature type="region of interest" description="Disordered" evidence="1">
    <location>
        <begin position="160"/>
        <end position="209"/>
    </location>
</feature>
<feature type="non-terminal residue" evidence="2">
    <location>
        <position position="1"/>
    </location>
</feature>
<evidence type="ECO:0000256" key="1">
    <source>
        <dbReference type="SAM" id="MobiDB-lite"/>
    </source>
</evidence>
<accession>A0A1B6I5U9</accession>
<proteinExistence type="predicted"/>
<dbReference type="AlphaFoldDB" id="A0A1B6I5U9"/>
<sequence length="209" mass="23778">RCCETYMNRHYQDWNRSEISFSSTVGSVSDIHELSTSRPVSPSPRMASPSPHFSRTPTLTRRGSLIVPDSEILESSRFKFPSEMSGLNLPVRRRLFGDVPNLKDTLGSERSVREYDITLTTQDVIETPKVLINNDFRLSPLGLDEQNTSNDLLQISLTSDNTFRHSPRDQNREKSASESESITDKVTRLNNSSLTRGDRLYESPRLSRN</sequence>
<evidence type="ECO:0000313" key="2">
    <source>
        <dbReference type="EMBL" id="JAS82293.1"/>
    </source>
</evidence>
<protein>
    <submittedName>
        <fullName evidence="2">Uncharacterized protein</fullName>
    </submittedName>
</protein>
<reference evidence="2" key="1">
    <citation type="submission" date="2015-11" db="EMBL/GenBank/DDBJ databases">
        <title>De novo transcriptome assembly of four potential Pierce s Disease insect vectors from Arizona vineyards.</title>
        <authorList>
            <person name="Tassone E.E."/>
        </authorList>
    </citation>
    <scope>NUCLEOTIDE SEQUENCE</scope>
</reference>
<feature type="non-terminal residue" evidence="2">
    <location>
        <position position="209"/>
    </location>
</feature>
<dbReference type="EMBL" id="GECU01025413">
    <property type="protein sequence ID" value="JAS82293.1"/>
    <property type="molecule type" value="Transcribed_RNA"/>
</dbReference>
<organism evidence="2">
    <name type="scientific">Homalodisca liturata</name>
    <dbReference type="NCBI Taxonomy" id="320908"/>
    <lineage>
        <taxon>Eukaryota</taxon>
        <taxon>Metazoa</taxon>
        <taxon>Ecdysozoa</taxon>
        <taxon>Arthropoda</taxon>
        <taxon>Hexapoda</taxon>
        <taxon>Insecta</taxon>
        <taxon>Pterygota</taxon>
        <taxon>Neoptera</taxon>
        <taxon>Paraneoptera</taxon>
        <taxon>Hemiptera</taxon>
        <taxon>Auchenorrhyncha</taxon>
        <taxon>Membracoidea</taxon>
        <taxon>Cicadellidae</taxon>
        <taxon>Cicadellinae</taxon>
        <taxon>Proconiini</taxon>
        <taxon>Homalodisca</taxon>
    </lineage>
</organism>
<feature type="region of interest" description="Disordered" evidence="1">
    <location>
        <begin position="32"/>
        <end position="58"/>
    </location>
</feature>